<dbReference type="Pfam" id="PF00106">
    <property type="entry name" value="adh_short"/>
    <property type="match status" value="1"/>
</dbReference>
<evidence type="ECO:0000256" key="1">
    <source>
        <dbReference type="ARBA" id="ARBA00006484"/>
    </source>
</evidence>
<dbReference type="AlphaFoldDB" id="A0AAE0DHV0"/>
<dbReference type="InterPro" id="IPR003560">
    <property type="entry name" value="DHB_DH"/>
</dbReference>
<reference evidence="3" key="1">
    <citation type="submission" date="2022-11" db="EMBL/GenBank/DDBJ databases">
        <title>Chromosomal genome sequence assembly and mating type (MAT) locus characterization of the leprose asexual lichenized fungus Lepraria neglecta (Nyl.) Erichsen.</title>
        <authorList>
            <person name="Allen J.L."/>
            <person name="Pfeffer B."/>
        </authorList>
    </citation>
    <scope>NUCLEOTIDE SEQUENCE</scope>
    <source>
        <strain evidence="3">Allen 5258</strain>
    </source>
</reference>
<keyword evidence="2" id="KW-0560">Oxidoreductase</keyword>
<organism evidence="3 4">
    <name type="scientific">Lepraria neglecta</name>
    <dbReference type="NCBI Taxonomy" id="209136"/>
    <lineage>
        <taxon>Eukaryota</taxon>
        <taxon>Fungi</taxon>
        <taxon>Dikarya</taxon>
        <taxon>Ascomycota</taxon>
        <taxon>Pezizomycotina</taxon>
        <taxon>Lecanoromycetes</taxon>
        <taxon>OSLEUM clade</taxon>
        <taxon>Lecanoromycetidae</taxon>
        <taxon>Lecanorales</taxon>
        <taxon>Lecanorineae</taxon>
        <taxon>Stereocaulaceae</taxon>
        <taxon>Lepraria</taxon>
    </lineage>
</organism>
<comment type="caution">
    <text evidence="3">The sequence shown here is derived from an EMBL/GenBank/DDBJ whole genome shotgun (WGS) entry which is preliminary data.</text>
</comment>
<proteinExistence type="inferred from homology"/>
<protein>
    <submittedName>
        <fullName evidence="3">Secondary metabolism biosynthetic enzyme</fullName>
    </submittedName>
</protein>
<dbReference type="Proteomes" id="UP001276659">
    <property type="component" value="Unassembled WGS sequence"/>
</dbReference>
<sequence length="290" mass="32214">MPTLTWLVTGCSSGFGEEFVHSILARGDRVIATGRNAASRLQHFKDTGATIMDLDVTAPQADLDKKMAEALAIHGGIDVLVNNAGYIESGPVEELTPERLLRQYNTNVFGQVNLTRSILPHYREKRAGILAFIGSQAGWQGEAGTTCYCSSKFALEVESLQKEIEVFGIKCIIFEPGFYRTKAFSAQNFHFNVPRIPEYAEFNKGLRGFIEACDKNQPGDPTKFAERVIDVIKGEGLAEGKDMPIRLPLGSDGLEVMRRKCLETLKLCEEWEKLIVSTDYPVEKQDEKSS</sequence>
<dbReference type="PANTHER" id="PTHR43976">
    <property type="entry name" value="SHORT CHAIN DEHYDROGENASE"/>
    <property type="match status" value="1"/>
</dbReference>
<dbReference type="CDD" id="cd05374">
    <property type="entry name" value="17beta-HSD-like_SDR_c"/>
    <property type="match status" value="1"/>
</dbReference>
<evidence type="ECO:0000313" key="4">
    <source>
        <dbReference type="Proteomes" id="UP001276659"/>
    </source>
</evidence>
<dbReference type="InterPro" id="IPR036291">
    <property type="entry name" value="NAD(P)-bd_dom_sf"/>
</dbReference>
<dbReference type="PANTHER" id="PTHR43976:SF16">
    <property type="entry name" value="SHORT-CHAIN DEHYDROGENASE_REDUCTASE FAMILY PROTEIN"/>
    <property type="match status" value="1"/>
</dbReference>
<comment type="similarity">
    <text evidence="1">Belongs to the short-chain dehydrogenases/reductases (SDR) family.</text>
</comment>
<evidence type="ECO:0000313" key="3">
    <source>
        <dbReference type="EMBL" id="KAK3169840.1"/>
    </source>
</evidence>
<dbReference type="EMBL" id="JASNWA010000009">
    <property type="protein sequence ID" value="KAK3169840.1"/>
    <property type="molecule type" value="Genomic_DNA"/>
</dbReference>
<dbReference type="GO" id="GO:0008667">
    <property type="term" value="F:2,3-dihydro-2,3-dihydroxybenzoate dehydrogenase activity"/>
    <property type="evidence" value="ECO:0007669"/>
    <property type="project" value="InterPro"/>
</dbReference>
<dbReference type="Gene3D" id="3.40.50.720">
    <property type="entry name" value="NAD(P)-binding Rossmann-like Domain"/>
    <property type="match status" value="1"/>
</dbReference>
<dbReference type="InterPro" id="IPR002347">
    <property type="entry name" value="SDR_fam"/>
</dbReference>
<accession>A0AAE0DHV0</accession>
<dbReference type="SUPFAM" id="SSF51735">
    <property type="entry name" value="NAD(P)-binding Rossmann-fold domains"/>
    <property type="match status" value="1"/>
</dbReference>
<gene>
    <name evidence="3" type="ORF">OEA41_009224</name>
</gene>
<keyword evidence="4" id="KW-1185">Reference proteome</keyword>
<name>A0AAE0DHV0_9LECA</name>
<dbReference type="InterPro" id="IPR051911">
    <property type="entry name" value="SDR_oxidoreductase"/>
</dbReference>
<dbReference type="PRINTS" id="PR01397">
    <property type="entry name" value="DHBDHDRGNASE"/>
</dbReference>
<dbReference type="GO" id="GO:0019290">
    <property type="term" value="P:siderophore biosynthetic process"/>
    <property type="evidence" value="ECO:0007669"/>
    <property type="project" value="InterPro"/>
</dbReference>
<evidence type="ECO:0000256" key="2">
    <source>
        <dbReference type="ARBA" id="ARBA00023002"/>
    </source>
</evidence>